<reference evidence="2 3" key="1">
    <citation type="journal article" date="2019" name="Int. J. Syst. Evol. Microbiol.">
        <title>The Global Catalogue of Microorganisms (GCM) 10K type strain sequencing project: providing services to taxonomists for standard genome sequencing and annotation.</title>
        <authorList>
            <consortium name="The Broad Institute Genomics Platform"/>
            <consortium name="The Broad Institute Genome Sequencing Center for Infectious Disease"/>
            <person name="Wu L."/>
            <person name="Ma J."/>
        </authorList>
    </citation>
    <scope>NUCLEOTIDE SEQUENCE [LARGE SCALE GENOMIC DNA]</scope>
    <source>
        <strain evidence="2 3">JCM 6833</strain>
    </source>
</reference>
<sequence length="439" mass="47847">MPFPLRDRAAWTVAATLFAAYSAMAVNRHHSLWSAGYDLGIFEQAVRAYAHLRAPIAELKGPAFNVLGDHFHPALVLLAPFYRLFPGPLTLLIAQALLLALSAVPVTRLAMEFLGRRAGICLGFGYGLSWGIQQAAEFDFHEIAFAVPLAARSLELLAHKRWRAAACWSLPLLLVKEDQALLVAAIGGYILCLGSRRLGTAVVAVALATGFLTVFVIIPAFSPGHVYPYAKTAASDAFFSSMDVKGWTLLALVAPTLLLALRSPLVLIAVPYIAARFWTSNPAYWGTDFHYSAVLMPIVFVAAIDAIRRLRTVQKSAPTAILAFALAITILGGQPLMRLFDADEWQGRERFAPALNTLDTVPDGADVATSNRLAPQLTRRCRVFRLILPSPSWPLPEWVAVASSRPFKPSPEDLATIGRLPQLGYRVVEQGGGVVIYRR</sequence>
<keyword evidence="1" id="KW-0472">Membrane</keyword>
<dbReference type="Proteomes" id="UP001501509">
    <property type="component" value="Unassembled WGS sequence"/>
</dbReference>
<comment type="caution">
    <text evidence="2">The sequence shown here is derived from an EMBL/GenBank/DDBJ whole genome shotgun (WGS) entry which is preliminary data.</text>
</comment>
<gene>
    <name evidence="2" type="ORF">GCM10010411_63620</name>
</gene>
<keyword evidence="1" id="KW-1133">Transmembrane helix</keyword>
<dbReference type="InterPro" id="IPR018650">
    <property type="entry name" value="STSV1_Orf64"/>
</dbReference>
<name>A0ABN3Q7B0_9ACTN</name>
<accession>A0ABN3Q7B0</accession>
<evidence type="ECO:0000313" key="2">
    <source>
        <dbReference type="EMBL" id="GAA2619188.1"/>
    </source>
</evidence>
<feature type="transmembrane region" description="Helical" evidence="1">
    <location>
        <begin position="85"/>
        <end position="107"/>
    </location>
</feature>
<feature type="transmembrane region" description="Helical" evidence="1">
    <location>
        <begin position="289"/>
        <end position="307"/>
    </location>
</feature>
<dbReference type="EMBL" id="BAAATD010000009">
    <property type="protein sequence ID" value="GAA2619188.1"/>
    <property type="molecule type" value="Genomic_DNA"/>
</dbReference>
<protein>
    <submittedName>
        <fullName evidence="2">DUF2079 domain-containing protein</fullName>
    </submittedName>
</protein>
<feature type="transmembrane region" description="Helical" evidence="1">
    <location>
        <begin position="319"/>
        <end position="337"/>
    </location>
</feature>
<keyword evidence="1" id="KW-0812">Transmembrane</keyword>
<organism evidence="2 3">
    <name type="scientific">Actinomadura fulvescens</name>
    <dbReference type="NCBI Taxonomy" id="46160"/>
    <lineage>
        <taxon>Bacteria</taxon>
        <taxon>Bacillati</taxon>
        <taxon>Actinomycetota</taxon>
        <taxon>Actinomycetes</taxon>
        <taxon>Streptosporangiales</taxon>
        <taxon>Thermomonosporaceae</taxon>
        <taxon>Actinomadura</taxon>
    </lineage>
</organism>
<keyword evidence="3" id="KW-1185">Reference proteome</keyword>
<proteinExistence type="predicted"/>
<feature type="transmembrane region" description="Helical" evidence="1">
    <location>
        <begin position="202"/>
        <end position="221"/>
    </location>
</feature>
<evidence type="ECO:0000313" key="3">
    <source>
        <dbReference type="Proteomes" id="UP001501509"/>
    </source>
</evidence>
<evidence type="ECO:0000256" key="1">
    <source>
        <dbReference type="SAM" id="Phobius"/>
    </source>
</evidence>
<dbReference type="Pfam" id="PF09852">
    <property type="entry name" value="DUF2079"/>
    <property type="match status" value="1"/>
</dbReference>
<feature type="transmembrane region" description="Helical" evidence="1">
    <location>
        <begin position="249"/>
        <end position="274"/>
    </location>
</feature>